<feature type="domain" description="Phosphoribosyltransferase" evidence="10">
    <location>
        <begin position="49"/>
        <end position="160"/>
    </location>
</feature>
<dbReference type="EC" id="2.4.2.10" evidence="5 9"/>
<evidence type="ECO:0000256" key="3">
    <source>
        <dbReference type="ARBA" id="ARBA00006340"/>
    </source>
</evidence>
<evidence type="ECO:0000313" key="11">
    <source>
        <dbReference type="EMBL" id="SQD79606.1"/>
    </source>
</evidence>
<evidence type="ECO:0000256" key="9">
    <source>
        <dbReference type="HAMAP-Rule" id="MF_01208"/>
    </source>
</evidence>
<comment type="subunit">
    <text evidence="4 9">Homodimer.</text>
</comment>
<dbReference type="OrthoDB" id="9779060at2"/>
<dbReference type="GO" id="GO:0005737">
    <property type="term" value="C:cytoplasm"/>
    <property type="evidence" value="ECO:0007669"/>
    <property type="project" value="TreeGrafter"/>
</dbReference>
<feature type="binding site" description="in other chain" evidence="9">
    <location>
        <position position="100"/>
    </location>
    <ligand>
        <name>5-phospho-alpha-D-ribose 1-diphosphate</name>
        <dbReference type="ChEBI" id="CHEBI:58017"/>
        <note>ligand shared between dimeric partners</note>
    </ligand>
</feature>
<dbReference type="GO" id="GO:0004588">
    <property type="term" value="F:orotate phosphoribosyltransferase activity"/>
    <property type="evidence" value="ECO:0007669"/>
    <property type="project" value="UniProtKB-UniRule"/>
</dbReference>
<dbReference type="SUPFAM" id="SSF53271">
    <property type="entry name" value="PRTase-like"/>
    <property type="match status" value="1"/>
</dbReference>
<comment type="cofactor">
    <cofactor evidence="9">
        <name>Mg(2+)</name>
        <dbReference type="ChEBI" id="CHEBI:18420"/>
    </cofactor>
</comment>
<evidence type="ECO:0000313" key="12">
    <source>
        <dbReference type="Proteomes" id="UP000250163"/>
    </source>
</evidence>
<feature type="binding site" evidence="9">
    <location>
        <position position="128"/>
    </location>
    <ligand>
        <name>orotate</name>
        <dbReference type="ChEBI" id="CHEBI:30839"/>
    </ligand>
</feature>
<dbReference type="HAMAP" id="MF_01208">
    <property type="entry name" value="PyrE"/>
    <property type="match status" value="1"/>
</dbReference>
<dbReference type="RefSeq" id="WP_112716372.1">
    <property type="nucleotide sequence ID" value="NZ_LS483250.1"/>
</dbReference>
<dbReference type="NCBIfam" id="TIGR00336">
    <property type="entry name" value="pyrE"/>
    <property type="match status" value="1"/>
</dbReference>
<dbReference type="FunFam" id="3.40.50.2020:FF:000008">
    <property type="entry name" value="Orotate phosphoribosyltransferase"/>
    <property type="match status" value="1"/>
</dbReference>
<dbReference type="KEGG" id="mya:MORIYA_3150"/>
<dbReference type="GO" id="GO:0006207">
    <property type="term" value="P:'de novo' pyrimidine nucleobase biosynthetic process"/>
    <property type="evidence" value="ECO:0007669"/>
    <property type="project" value="TreeGrafter"/>
</dbReference>
<name>A0A330LTS2_9GAMM</name>
<feature type="binding site" evidence="9">
    <location>
        <position position="105"/>
    </location>
    <ligand>
        <name>5-phospho-alpha-D-ribose 1-diphosphate</name>
        <dbReference type="ChEBI" id="CHEBI:58017"/>
        <note>ligand shared between dimeric partners</note>
    </ligand>
</feature>
<evidence type="ECO:0000256" key="4">
    <source>
        <dbReference type="ARBA" id="ARBA00011738"/>
    </source>
</evidence>
<dbReference type="InterPro" id="IPR000836">
    <property type="entry name" value="PRTase_dom"/>
</dbReference>
<dbReference type="Gene3D" id="3.40.50.2020">
    <property type="match status" value="1"/>
</dbReference>
<keyword evidence="7 9" id="KW-0808">Transferase</keyword>
<dbReference type="Pfam" id="PF00156">
    <property type="entry name" value="Pribosyltran"/>
    <property type="match status" value="1"/>
</dbReference>
<dbReference type="CDD" id="cd06223">
    <property type="entry name" value="PRTases_typeI"/>
    <property type="match status" value="1"/>
</dbReference>
<comment type="catalytic activity">
    <reaction evidence="9">
        <text>orotidine 5'-phosphate + diphosphate = orotate + 5-phospho-alpha-D-ribose 1-diphosphate</text>
        <dbReference type="Rhea" id="RHEA:10380"/>
        <dbReference type="ChEBI" id="CHEBI:30839"/>
        <dbReference type="ChEBI" id="CHEBI:33019"/>
        <dbReference type="ChEBI" id="CHEBI:57538"/>
        <dbReference type="ChEBI" id="CHEBI:58017"/>
        <dbReference type="EC" id="2.4.2.10"/>
    </reaction>
</comment>
<dbReference type="UniPathway" id="UPA00070">
    <property type="reaction ID" value="UER00119"/>
</dbReference>
<comment type="function">
    <text evidence="1 9">Catalyzes the transfer of a ribosyl phosphate group from 5-phosphoribose 1-diphosphate to orotate, leading to the formation of orotidine monophosphate (OMP).</text>
</comment>
<evidence type="ECO:0000256" key="2">
    <source>
        <dbReference type="ARBA" id="ARBA00004889"/>
    </source>
</evidence>
<evidence type="ECO:0000256" key="7">
    <source>
        <dbReference type="ARBA" id="ARBA00022679"/>
    </source>
</evidence>
<keyword evidence="6 9" id="KW-0328">Glycosyltransferase</keyword>
<dbReference type="AlphaFoldDB" id="A0A330LTS2"/>
<feature type="binding site" description="in other chain" evidence="9">
    <location>
        <begin position="124"/>
        <end position="132"/>
    </location>
    <ligand>
        <name>5-phospho-alpha-D-ribose 1-diphosphate</name>
        <dbReference type="ChEBI" id="CHEBI:58017"/>
        <note>ligand shared between dimeric partners</note>
    </ligand>
</feature>
<feature type="binding site" evidence="9">
    <location>
        <position position="156"/>
    </location>
    <ligand>
        <name>orotate</name>
        <dbReference type="ChEBI" id="CHEBI:30839"/>
    </ligand>
</feature>
<dbReference type="InterPro" id="IPR023031">
    <property type="entry name" value="OPRT"/>
</dbReference>
<feature type="binding site" evidence="9">
    <location>
        <begin position="34"/>
        <end position="35"/>
    </location>
    <ligand>
        <name>orotate</name>
        <dbReference type="ChEBI" id="CHEBI:30839"/>
    </ligand>
</feature>
<proteinExistence type="inferred from homology"/>
<dbReference type="EMBL" id="LS483250">
    <property type="protein sequence ID" value="SQD79606.1"/>
    <property type="molecule type" value="Genomic_DNA"/>
</dbReference>
<dbReference type="InterPro" id="IPR029057">
    <property type="entry name" value="PRTase-like"/>
</dbReference>
<evidence type="ECO:0000256" key="1">
    <source>
        <dbReference type="ARBA" id="ARBA00003769"/>
    </source>
</evidence>
<dbReference type="InterPro" id="IPR004467">
    <property type="entry name" value="Or_phspho_trans_dom"/>
</dbReference>
<keyword evidence="12" id="KW-1185">Reference proteome</keyword>
<dbReference type="GO" id="GO:0046132">
    <property type="term" value="P:pyrimidine ribonucleoside biosynthetic process"/>
    <property type="evidence" value="ECO:0007669"/>
    <property type="project" value="TreeGrafter"/>
</dbReference>
<dbReference type="PANTHER" id="PTHR46683:SF1">
    <property type="entry name" value="OROTATE PHOSPHORIBOSYLTRANSFERASE 1-RELATED"/>
    <property type="match status" value="1"/>
</dbReference>
<feature type="binding site" description="in other chain" evidence="9">
    <location>
        <begin position="72"/>
        <end position="73"/>
    </location>
    <ligand>
        <name>5-phospho-alpha-D-ribose 1-diphosphate</name>
        <dbReference type="ChEBI" id="CHEBI:58017"/>
        <note>ligand shared between dimeric partners</note>
    </ligand>
</feature>
<dbReference type="PANTHER" id="PTHR46683">
    <property type="entry name" value="OROTATE PHOSPHORIBOSYLTRANSFERASE 1-RELATED"/>
    <property type="match status" value="1"/>
</dbReference>
<keyword evidence="9" id="KW-0460">Magnesium</keyword>
<reference evidence="12" key="1">
    <citation type="submission" date="2018-05" db="EMBL/GenBank/DDBJ databases">
        <authorList>
            <person name="Cea G.-C."/>
            <person name="William W."/>
        </authorList>
    </citation>
    <scope>NUCLEOTIDE SEQUENCE [LARGE SCALE GENOMIC DNA]</scope>
    <source>
        <strain evidence="12">DB21MT 5</strain>
    </source>
</reference>
<sequence length="213" mass="23676">MKDYQREFIEFALEKEVLKFGEFTLKSGRTSPYFFNAGLFNTGRDLSRLGRFYAAALVDSGIEYDVIFGPAYKGIPIATTTVVALNDHHDIDAPYCFNRKEKKDHGEGGSLVGAALEGRIMLVDDVITAGTAIRESMDIIQAHNAELSGVLIALDRQEKGKGELSAIQEIERDYGCKVLSIVTLADLVSFLADKPEMQQHLETVKTYRENYGI</sequence>
<evidence type="ECO:0000256" key="5">
    <source>
        <dbReference type="ARBA" id="ARBA00011971"/>
    </source>
</evidence>
<organism evidence="11 12">
    <name type="scientific">Moritella yayanosii</name>
    <dbReference type="NCBI Taxonomy" id="69539"/>
    <lineage>
        <taxon>Bacteria</taxon>
        <taxon>Pseudomonadati</taxon>
        <taxon>Pseudomonadota</taxon>
        <taxon>Gammaproteobacteria</taxon>
        <taxon>Alteromonadales</taxon>
        <taxon>Moritellaceae</taxon>
        <taxon>Moritella</taxon>
    </lineage>
</organism>
<evidence type="ECO:0000259" key="10">
    <source>
        <dbReference type="Pfam" id="PF00156"/>
    </source>
</evidence>
<dbReference type="GO" id="GO:0044205">
    <property type="term" value="P:'de novo' UMP biosynthetic process"/>
    <property type="evidence" value="ECO:0007669"/>
    <property type="project" value="UniProtKB-UniRule"/>
</dbReference>
<evidence type="ECO:0000256" key="6">
    <source>
        <dbReference type="ARBA" id="ARBA00022676"/>
    </source>
</evidence>
<evidence type="ECO:0000256" key="8">
    <source>
        <dbReference type="ARBA" id="ARBA00022975"/>
    </source>
</evidence>
<feature type="binding site" evidence="9">
    <location>
        <position position="99"/>
    </location>
    <ligand>
        <name>5-phospho-alpha-D-ribose 1-diphosphate</name>
        <dbReference type="ChEBI" id="CHEBI:58017"/>
        <note>ligand shared between dimeric partners</note>
    </ligand>
</feature>
<comment type="pathway">
    <text evidence="2 9">Pyrimidine metabolism; UMP biosynthesis via de novo pathway; UMP from orotate: step 1/2.</text>
</comment>
<accession>A0A330LTS2</accession>
<dbReference type="Proteomes" id="UP000250163">
    <property type="component" value="Chromosome MORIYA"/>
</dbReference>
<comment type="similarity">
    <text evidence="3 9">Belongs to the purine/pyrimidine phosphoribosyltransferase family. PyrE subfamily.</text>
</comment>
<gene>
    <name evidence="9 11" type="primary">pyrE</name>
    <name evidence="11" type="ORF">MORIYA_3150</name>
</gene>
<feature type="binding site" evidence="9">
    <location>
        <position position="103"/>
    </location>
    <ligand>
        <name>5-phospho-alpha-D-ribose 1-diphosphate</name>
        <dbReference type="ChEBI" id="CHEBI:58017"/>
        <note>ligand shared between dimeric partners</note>
    </ligand>
</feature>
<dbReference type="GO" id="GO:0000287">
    <property type="term" value="F:magnesium ion binding"/>
    <property type="evidence" value="ECO:0007669"/>
    <property type="project" value="UniProtKB-UniRule"/>
</dbReference>
<feature type="binding site" description="in other chain" evidence="9">
    <location>
        <position position="26"/>
    </location>
    <ligand>
        <name>5-phospho-alpha-D-ribose 1-diphosphate</name>
        <dbReference type="ChEBI" id="CHEBI:58017"/>
        <note>ligand shared between dimeric partners</note>
    </ligand>
</feature>
<keyword evidence="8 9" id="KW-0665">Pyrimidine biosynthesis</keyword>
<protein>
    <recommendedName>
        <fullName evidence="5 9">Orotate phosphoribosyltransferase</fullName>
        <shortName evidence="9">OPRT</shortName>
        <shortName evidence="9">OPRTase</shortName>
        <ecNumber evidence="5 9">2.4.2.10</ecNumber>
    </recommendedName>
</protein>